<comment type="caution">
    <text evidence="1">The sequence shown here is derived from an EMBL/GenBank/DDBJ whole genome shotgun (WGS) entry which is preliminary data.</text>
</comment>
<dbReference type="RefSeq" id="WP_160845151.1">
    <property type="nucleotide sequence ID" value="NZ_WVHT01000006.1"/>
</dbReference>
<sequence>MNLSNSSVLLRSAKLLYRLRTPIYWPGEFGKNDQKQLKTILKQGEISGYMYLLFSLRLERHKDLVEEMKIMLRILQDNEPPSNPLQKYLTYVIDKVTLIKIAYQINARYYEKVKQGQTLSTKETARYFKNMELCILATNDRICRETEMLYRQATGRDLPLELLQNLCTR</sequence>
<organism evidence="1 2">
    <name type="scientific">Hufsiella arboris</name>
    <dbReference type="NCBI Taxonomy" id="2695275"/>
    <lineage>
        <taxon>Bacteria</taxon>
        <taxon>Pseudomonadati</taxon>
        <taxon>Bacteroidota</taxon>
        <taxon>Sphingobacteriia</taxon>
        <taxon>Sphingobacteriales</taxon>
        <taxon>Sphingobacteriaceae</taxon>
        <taxon>Hufsiella</taxon>
    </lineage>
</organism>
<dbReference type="AlphaFoldDB" id="A0A7K1YBK6"/>
<evidence type="ECO:0000313" key="2">
    <source>
        <dbReference type="Proteomes" id="UP000466586"/>
    </source>
</evidence>
<proteinExistence type="predicted"/>
<gene>
    <name evidence="1" type="ORF">GS399_13365</name>
</gene>
<protein>
    <submittedName>
        <fullName evidence="1">Uncharacterized protein</fullName>
    </submittedName>
</protein>
<dbReference type="EMBL" id="WVHT01000006">
    <property type="protein sequence ID" value="MXV51966.1"/>
    <property type="molecule type" value="Genomic_DNA"/>
</dbReference>
<keyword evidence="2" id="KW-1185">Reference proteome</keyword>
<name>A0A7K1YBK6_9SPHI</name>
<accession>A0A7K1YBK6</accession>
<evidence type="ECO:0000313" key="1">
    <source>
        <dbReference type="EMBL" id="MXV51966.1"/>
    </source>
</evidence>
<reference evidence="1 2" key="1">
    <citation type="submission" date="2019-11" db="EMBL/GenBank/DDBJ databases">
        <title>Pedobacter sp. HMF7647 Genome sequencing and assembly.</title>
        <authorList>
            <person name="Kang H."/>
            <person name="Kim H."/>
            <person name="Joh K."/>
        </authorList>
    </citation>
    <scope>NUCLEOTIDE SEQUENCE [LARGE SCALE GENOMIC DNA]</scope>
    <source>
        <strain evidence="1 2">HMF7647</strain>
    </source>
</reference>
<dbReference type="Proteomes" id="UP000466586">
    <property type="component" value="Unassembled WGS sequence"/>
</dbReference>